<name>A0A0F9MXZ8_9ZZZZ</name>
<reference evidence="1" key="1">
    <citation type="journal article" date="2015" name="Nature">
        <title>Complex archaea that bridge the gap between prokaryotes and eukaryotes.</title>
        <authorList>
            <person name="Spang A."/>
            <person name="Saw J.H."/>
            <person name="Jorgensen S.L."/>
            <person name="Zaremba-Niedzwiedzka K."/>
            <person name="Martijn J."/>
            <person name="Lind A.E."/>
            <person name="van Eijk R."/>
            <person name="Schleper C."/>
            <person name="Guy L."/>
            <person name="Ettema T.J."/>
        </authorList>
    </citation>
    <scope>NUCLEOTIDE SEQUENCE</scope>
</reference>
<accession>A0A0F9MXZ8</accession>
<proteinExistence type="predicted"/>
<evidence type="ECO:0000313" key="1">
    <source>
        <dbReference type="EMBL" id="KKM74142.1"/>
    </source>
</evidence>
<evidence type="ECO:0008006" key="2">
    <source>
        <dbReference type="Google" id="ProtNLM"/>
    </source>
</evidence>
<comment type="caution">
    <text evidence="1">The sequence shown here is derived from an EMBL/GenBank/DDBJ whole genome shotgun (WGS) entry which is preliminary data.</text>
</comment>
<dbReference type="EMBL" id="LAZR01009187">
    <property type="protein sequence ID" value="KKM74142.1"/>
    <property type="molecule type" value="Genomic_DNA"/>
</dbReference>
<sequence>MIEPASEKHLKYLWAAYKREATEFDPDLSPDDFSVLVLAKMADDIQMGNDSYVMIGKTPRGKIPVGMVTVAVTEPKDVKPQIVPTFVWFPEASPRNILECTLRFLVDFKADHKIFITVGERDWRFLAHLCDYGTMRKVGYHRKHFQDGANANLYESVSK</sequence>
<gene>
    <name evidence="1" type="ORF">LCGC14_1403320</name>
</gene>
<protein>
    <recommendedName>
        <fullName evidence="2">N-acetyltransferase domain-containing protein</fullName>
    </recommendedName>
</protein>
<organism evidence="1">
    <name type="scientific">marine sediment metagenome</name>
    <dbReference type="NCBI Taxonomy" id="412755"/>
    <lineage>
        <taxon>unclassified sequences</taxon>
        <taxon>metagenomes</taxon>
        <taxon>ecological metagenomes</taxon>
    </lineage>
</organism>
<dbReference type="AlphaFoldDB" id="A0A0F9MXZ8"/>